<feature type="compositionally biased region" description="Basic and acidic residues" evidence="6">
    <location>
        <begin position="509"/>
        <end position="520"/>
    </location>
</feature>
<organism evidence="7 8">
    <name type="scientific">Metarhizium album (strain ARSEF 1941)</name>
    <dbReference type="NCBI Taxonomy" id="1081103"/>
    <lineage>
        <taxon>Eukaryota</taxon>
        <taxon>Fungi</taxon>
        <taxon>Dikarya</taxon>
        <taxon>Ascomycota</taxon>
        <taxon>Pezizomycotina</taxon>
        <taxon>Sordariomycetes</taxon>
        <taxon>Hypocreomycetidae</taxon>
        <taxon>Hypocreales</taxon>
        <taxon>Clavicipitaceae</taxon>
        <taxon>Metarhizium</taxon>
    </lineage>
</organism>
<comment type="caution">
    <text evidence="7">The sequence shown here is derived from an EMBL/GenBank/DDBJ whole genome shotgun (WGS) entry which is preliminary data.</text>
</comment>
<keyword evidence="2" id="KW-0479">Metal-binding</keyword>
<evidence type="ECO:0000256" key="3">
    <source>
        <dbReference type="ARBA" id="ARBA00023015"/>
    </source>
</evidence>
<proteinExistence type="predicted"/>
<gene>
    <name evidence="7" type="ORF">MAM_08213</name>
</gene>
<dbReference type="AlphaFoldDB" id="A0A0B2WJ83"/>
<keyword evidence="5" id="KW-0539">Nucleus</keyword>
<reference evidence="7 8" key="1">
    <citation type="journal article" date="2014" name="Proc. Natl. Acad. Sci. U.S.A.">
        <title>Trajectory and genomic determinants of fungal-pathogen speciation and host adaptation.</title>
        <authorList>
            <person name="Hu X."/>
            <person name="Xiao G."/>
            <person name="Zheng P."/>
            <person name="Shang Y."/>
            <person name="Su Y."/>
            <person name="Zhang X."/>
            <person name="Liu X."/>
            <person name="Zhan S."/>
            <person name="St Leger R.J."/>
            <person name="Wang C."/>
        </authorList>
    </citation>
    <scope>NUCLEOTIDE SEQUENCE [LARGE SCALE GENOMIC DNA]</scope>
    <source>
        <strain evidence="7 8">ARSEF 1941</strain>
    </source>
</reference>
<accession>A0A0B2WJ83</accession>
<dbReference type="EMBL" id="AZHE01000046">
    <property type="protein sequence ID" value="KHN93958.1"/>
    <property type="molecule type" value="Genomic_DNA"/>
</dbReference>
<keyword evidence="8" id="KW-1185">Reference proteome</keyword>
<feature type="region of interest" description="Disordered" evidence="6">
    <location>
        <begin position="489"/>
        <end position="520"/>
    </location>
</feature>
<dbReference type="GO" id="GO:0046872">
    <property type="term" value="F:metal ion binding"/>
    <property type="evidence" value="ECO:0007669"/>
    <property type="project" value="UniProtKB-KW"/>
</dbReference>
<feature type="region of interest" description="Disordered" evidence="6">
    <location>
        <begin position="1"/>
        <end position="54"/>
    </location>
</feature>
<evidence type="ECO:0000256" key="4">
    <source>
        <dbReference type="ARBA" id="ARBA00023163"/>
    </source>
</evidence>
<dbReference type="PANTHER" id="PTHR47338:SF19">
    <property type="entry name" value="ZN(II)2CYS6 TRANSCRIPTION FACTOR (EUROFUNG)"/>
    <property type="match status" value="1"/>
</dbReference>
<dbReference type="PANTHER" id="PTHR47338">
    <property type="entry name" value="ZN(II)2CYS6 TRANSCRIPTION FACTOR (EUROFUNG)-RELATED"/>
    <property type="match status" value="1"/>
</dbReference>
<evidence type="ECO:0000256" key="6">
    <source>
        <dbReference type="SAM" id="MobiDB-lite"/>
    </source>
</evidence>
<protein>
    <submittedName>
        <fullName evidence="7">Uncharacterized protein</fullName>
    </submittedName>
</protein>
<name>A0A0B2WJ83_METAS</name>
<dbReference type="HOGENOM" id="CLU_490966_0_0_1"/>
<dbReference type="RefSeq" id="XP_040675024.1">
    <property type="nucleotide sequence ID" value="XM_040827011.1"/>
</dbReference>
<dbReference type="GeneID" id="63742668"/>
<dbReference type="OrthoDB" id="4941456at2759"/>
<evidence type="ECO:0000256" key="2">
    <source>
        <dbReference type="ARBA" id="ARBA00022723"/>
    </source>
</evidence>
<evidence type="ECO:0000256" key="1">
    <source>
        <dbReference type="ARBA" id="ARBA00004123"/>
    </source>
</evidence>
<comment type="subcellular location">
    <subcellularLocation>
        <location evidence="1">Nucleus</location>
    </subcellularLocation>
</comment>
<evidence type="ECO:0000256" key="5">
    <source>
        <dbReference type="ARBA" id="ARBA00023242"/>
    </source>
</evidence>
<keyword evidence="4" id="KW-0804">Transcription</keyword>
<dbReference type="Proteomes" id="UP000030816">
    <property type="component" value="Unassembled WGS sequence"/>
</dbReference>
<sequence length="555" mass="63382">MGQLDSKEPPERSGEKPKAWRQLDEEEAVARNLRENPVEEYRELPPAQQPVSDDELPLQSLHHLLWSHPRYSGIFEAANTMPFEIPVEPVAESLKLVNTVPFIIEAPLNSVEIFEAILKPSHPFKIHTARHVQRRFNRRGGPGWRSLYSEYIRLQGQLERHREILYIRVPEDALWTLRKRLMGTFMPVLLNAVEFAFGPDAPPQSVGGHHSLAGQSTGVLDVTQSFEILVGGFDIWAQVMTFIFNDGRRAPGMCAPQNCPWVPASPWSQSRSQLEAWRAGQHRKLHYPSNSVAVHMTLGFGETFVYLNLLYYVSTLMLHREYFPFLPTPESEPRGPVDQPMLGAPAPEGWWDDSSRLLFGAAEHIAAILHEASECGVHLMTPFAGFCAFSAGYLNLYVAKYPRMNLGRSPRASDCLKMCLDYLEKFRLVWKIADGWGGTRKIKTIHHASVLYERATEDRTRYQGRTRADFDTLHQSVHEFRVVDRSDAHTREIRGAERPSAQATWPVQGHEHEHEHEHELDTNTLLNQLFAEVSNNLDEQGAWSQWWPAIDQVDL</sequence>
<keyword evidence="3" id="KW-0805">Transcription regulation</keyword>
<dbReference type="InterPro" id="IPR050815">
    <property type="entry name" value="TF_fung"/>
</dbReference>
<dbReference type="GO" id="GO:0005634">
    <property type="term" value="C:nucleus"/>
    <property type="evidence" value="ECO:0007669"/>
    <property type="project" value="UniProtKB-SubCell"/>
</dbReference>
<dbReference type="GO" id="GO:0000981">
    <property type="term" value="F:DNA-binding transcription factor activity, RNA polymerase II-specific"/>
    <property type="evidence" value="ECO:0007669"/>
    <property type="project" value="InterPro"/>
</dbReference>
<dbReference type="STRING" id="1081103.A0A0B2WJ83"/>
<evidence type="ECO:0000313" key="7">
    <source>
        <dbReference type="EMBL" id="KHN93958.1"/>
    </source>
</evidence>
<dbReference type="CDD" id="cd12148">
    <property type="entry name" value="fungal_TF_MHR"/>
    <property type="match status" value="1"/>
</dbReference>
<feature type="compositionally biased region" description="Basic and acidic residues" evidence="6">
    <location>
        <begin position="1"/>
        <end position="43"/>
    </location>
</feature>
<evidence type="ECO:0000313" key="8">
    <source>
        <dbReference type="Proteomes" id="UP000030816"/>
    </source>
</evidence>